<reference evidence="2 3" key="1">
    <citation type="submission" date="2017-11" db="EMBL/GenBank/DDBJ databases">
        <title>De novo assembly and phasing of dikaryotic genomes from two isolates of Puccinia coronata f. sp. avenae, the causal agent of oat crown rust.</title>
        <authorList>
            <person name="Miller M.E."/>
            <person name="Zhang Y."/>
            <person name="Omidvar V."/>
            <person name="Sperschneider J."/>
            <person name="Schwessinger B."/>
            <person name="Raley C."/>
            <person name="Palmer J.M."/>
            <person name="Garnica D."/>
            <person name="Upadhyaya N."/>
            <person name="Rathjen J."/>
            <person name="Taylor J.M."/>
            <person name="Park R.F."/>
            <person name="Dodds P.N."/>
            <person name="Hirsch C.D."/>
            <person name="Kianian S.F."/>
            <person name="Figueroa M."/>
        </authorList>
    </citation>
    <scope>NUCLEOTIDE SEQUENCE [LARGE SCALE GENOMIC DNA]</scope>
    <source>
        <strain evidence="2">12NC29</strain>
    </source>
</reference>
<name>A0A2N5SE24_9BASI</name>
<proteinExistence type="predicted"/>
<feature type="compositionally biased region" description="Polar residues" evidence="1">
    <location>
        <begin position="104"/>
        <end position="115"/>
    </location>
</feature>
<feature type="compositionally biased region" description="Basic and acidic residues" evidence="1">
    <location>
        <begin position="567"/>
        <end position="605"/>
    </location>
</feature>
<evidence type="ECO:0000313" key="2">
    <source>
        <dbReference type="EMBL" id="PLW11449.1"/>
    </source>
</evidence>
<feature type="compositionally biased region" description="Basic and acidic residues" evidence="1">
    <location>
        <begin position="7"/>
        <end position="26"/>
    </location>
</feature>
<dbReference type="EMBL" id="PGCJ01001019">
    <property type="protein sequence ID" value="PLW11449.1"/>
    <property type="molecule type" value="Genomic_DNA"/>
</dbReference>
<feature type="region of interest" description="Disordered" evidence="1">
    <location>
        <begin position="1"/>
        <end position="140"/>
    </location>
</feature>
<dbReference type="Proteomes" id="UP000235388">
    <property type="component" value="Unassembled WGS sequence"/>
</dbReference>
<dbReference type="STRING" id="200324.A0A2N5SE24"/>
<comment type="caution">
    <text evidence="2">The sequence shown here is derived from an EMBL/GenBank/DDBJ whole genome shotgun (WGS) entry which is preliminary data.</text>
</comment>
<evidence type="ECO:0000256" key="1">
    <source>
        <dbReference type="SAM" id="MobiDB-lite"/>
    </source>
</evidence>
<feature type="compositionally biased region" description="Acidic residues" evidence="1">
    <location>
        <begin position="539"/>
        <end position="563"/>
    </location>
</feature>
<dbReference type="AlphaFoldDB" id="A0A2N5SE24"/>
<evidence type="ECO:0000313" key="3">
    <source>
        <dbReference type="Proteomes" id="UP000235388"/>
    </source>
</evidence>
<gene>
    <name evidence="2" type="ORF">PCANC_25668</name>
</gene>
<feature type="region of interest" description="Disordered" evidence="1">
    <location>
        <begin position="506"/>
        <end position="605"/>
    </location>
</feature>
<accession>A0A2N5SE24</accession>
<protein>
    <submittedName>
        <fullName evidence="2">Uncharacterized protein</fullName>
    </submittedName>
</protein>
<keyword evidence="3" id="KW-1185">Reference proteome</keyword>
<organism evidence="2 3">
    <name type="scientific">Puccinia coronata f. sp. avenae</name>
    <dbReference type="NCBI Taxonomy" id="200324"/>
    <lineage>
        <taxon>Eukaryota</taxon>
        <taxon>Fungi</taxon>
        <taxon>Dikarya</taxon>
        <taxon>Basidiomycota</taxon>
        <taxon>Pucciniomycotina</taxon>
        <taxon>Pucciniomycetes</taxon>
        <taxon>Pucciniales</taxon>
        <taxon>Pucciniaceae</taxon>
        <taxon>Puccinia</taxon>
    </lineage>
</organism>
<sequence>MQTSLAQKDELISKITKKLEDLEVRSAKKKPRHSDSSALNPSAEGPKHGKPRRSKGAITAQREKETLVTNSSTPKAKKGKAKPSNEYFTPTYQKGKGKEKPCNPATSSSLAQKVSSLAKKTPVQKPPGKKQITPASATPTRKNVNQMLESDVPETFLKTRILWGLLEENSVPSAPDPSTLQEFYERFRDAEELQSAANDIRAPKLVPKSQIVTLKDLKLGQKKVGRNILNVEEFFFLYIKATLARLGIRRWAPNLEDSLDSLYNEACRVAAIKSIQQVAGNGAYQCMNCNVKFLNKIDLLIQAYNHYVHFRQCGKYNRELKSTGHYVEEAERKAISGARKRLRNARVNFGKKNNLPSCYMKILDCLDAHSDDEYSDKHKCYLIKTVPFWSANTNKFFRRLDFLMDKDFKCDGRRDQRRKGRMPSRNLESIFTKTPTGLPIDFYDPDWFNDLLPAQKHKAANIWLVNFLPDANQSLLGKQHPDEKLCDSKLINKYWEELTKPYDLSHEIKPVEDDESSSDSEKSDDSSYCGEEVVLSDTSGEEESDDNEEEDSGEEDHDDEDQNMIDANDKNEKYDMSYEDLVDKELEDKGRAQRHQMMKDDDAVW</sequence>
<dbReference type="OrthoDB" id="2506247at2759"/>